<dbReference type="PANTHER" id="PTHR42770:SF11">
    <property type="entry name" value="INNER MEMBRANE TRANSPORT PROTEIN YBAT"/>
    <property type="match status" value="1"/>
</dbReference>
<feature type="transmembrane region" description="Helical" evidence="6">
    <location>
        <begin position="202"/>
        <end position="219"/>
    </location>
</feature>
<gene>
    <name evidence="7" type="ORF">GCM10022204_04470</name>
</gene>
<reference evidence="8" key="1">
    <citation type="journal article" date="2019" name="Int. J. Syst. Evol. Microbiol.">
        <title>The Global Catalogue of Microorganisms (GCM) 10K type strain sequencing project: providing services to taxonomists for standard genome sequencing and annotation.</title>
        <authorList>
            <consortium name="The Broad Institute Genomics Platform"/>
            <consortium name="The Broad Institute Genome Sequencing Center for Infectious Disease"/>
            <person name="Wu L."/>
            <person name="Ma J."/>
        </authorList>
    </citation>
    <scope>NUCLEOTIDE SEQUENCE [LARGE SCALE GENOMIC DNA]</scope>
    <source>
        <strain evidence="8">JCM 16548</strain>
    </source>
</reference>
<feature type="transmembrane region" description="Helical" evidence="6">
    <location>
        <begin position="412"/>
        <end position="429"/>
    </location>
</feature>
<feature type="transmembrane region" description="Helical" evidence="6">
    <location>
        <begin position="134"/>
        <end position="151"/>
    </location>
</feature>
<protein>
    <submittedName>
        <fullName evidence="7">APC family permease</fullName>
    </submittedName>
</protein>
<dbReference type="PIRSF" id="PIRSF006060">
    <property type="entry name" value="AA_transporter"/>
    <property type="match status" value="1"/>
</dbReference>
<dbReference type="EMBL" id="BAAAYX010000002">
    <property type="protein sequence ID" value="GAA3692227.1"/>
    <property type="molecule type" value="Genomic_DNA"/>
</dbReference>
<feature type="transmembrane region" description="Helical" evidence="6">
    <location>
        <begin position="240"/>
        <end position="262"/>
    </location>
</feature>
<evidence type="ECO:0000256" key="4">
    <source>
        <dbReference type="ARBA" id="ARBA00022989"/>
    </source>
</evidence>
<proteinExistence type="predicted"/>
<dbReference type="PANTHER" id="PTHR42770">
    <property type="entry name" value="AMINO ACID TRANSPORTER-RELATED"/>
    <property type="match status" value="1"/>
</dbReference>
<keyword evidence="3 6" id="KW-0812">Transmembrane</keyword>
<evidence type="ECO:0000256" key="2">
    <source>
        <dbReference type="ARBA" id="ARBA00022475"/>
    </source>
</evidence>
<dbReference type="Gene3D" id="1.20.1740.10">
    <property type="entry name" value="Amino acid/polyamine transporter I"/>
    <property type="match status" value="1"/>
</dbReference>
<feature type="transmembrane region" description="Helical" evidence="6">
    <location>
        <begin position="97"/>
        <end position="122"/>
    </location>
</feature>
<feature type="transmembrane region" description="Helical" evidence="6">
    <location>
        <begin position="435"/>
        <end position="454"/>
    </location>
</feature>
<evidence type="ECO:0000313" key="7">
    <source>
        <dbReference type="EMBL" id="GAA3692227.1"/>
    </source>
</evidence>
<keyword evidence="2" id="KW-1003">Cell membrane</keyword>
<feature type="transmembrane region" description="Helical" evidence="6">
    <location>
        <begin position="282"/>
        <end position="312"/>
    </location>
</feature>
<evidence type="ECO:0000256" key="3">
    <source>
        <dbReference type="ARBA" id="ARBA00022692"/>
    </source>
</evidence>
<dbReference type="Pfam" id="PF13520">
    <property type="entry name" value="AA_permease_2"/>
    <property type="match status" value="1"/>
</dbReference>
<organism evidence="7 8">
    <name type="scientific">Microlunatus aurantiacus</name>
    <dbReference type="NCBI Taxonomy" id="446786"/>
    <lineage>
        <taxon>Bacteria</taxon>
        <taxon>Bacillati</taxon>
        <taxon>Actinomycetota</taxon>
        <taxon>Actinomycetes</taxon>
        <taxon>Propionibacteriales</taxon>
        <taxon>Propionibacteriaceae</taxon>
        <taxon>Microlunatus</taxon>
    </lineage>
</organism>
<feature type="transmembrane region" description="Helical" evidence="6">
    <location>
        <begin position="54"/>
        <end position="76"/>
    </location>
</feature>
<evidence type="ECO:0000313" key="8">
    <source>
        <dbReference type="Proteomes" id="UP001500051"/>
    </source>
</evidence>
<accession>A0ABP7CKA9</accession>
<keyword evidence="5 6" id="KW-0472">Membrane</keyword>
<evidence type="ECO:0000256" key="5">
    <source>
        <dbReference type="ARBA" id="ARBA00023136"/>
    </source>
</evidence>
<feature type="transmembrane region" description="Helical" evidence="6">
    <location>
        <begin position="341"/>
        <end position="364"/>
    </location>
</feature>
<evidence type="ECO:0000256" key="6">
    <source>
        <dbReference type="SAM" id="Phobius"/>
    </source>
</evidence>
<dbReference type="RefSeq" id="WP_344810631.1">
    <property type="nucleotide sequence ID" value="NZ_BAAAYX010000002.1"/>
</dbReference>
<evidence type="ECO:0000256" key="1">
    <source>
        <dbReference type="ARBA" id="ARBA00004651"/>
    </source>
</evidence>
<keyword evidence="4 6" id="KW-1133">Transmembrane helix</keyword>
<sequence length="476" mass="50403">MTTASHIAEADSPKSELKRSITGRLLFFYVLGDVLGSGIYVLIGAVAAAVGGAFWIAFAVGVTVAAITGLAYAELVTKYPQAAGAALYVNKAFRKPILTFLITICMLSASFAASGSLASGFARYFGQLFPLPPPLLVTILFVLALTAINYIGITESVVANMIMTIVEVSGLAIVMLIGIIYVFQGNADWGALTEFSAEGNPIFAIVAGVALAFFAMTGFENAANVAEETINPSKTFPRALIGGMVAAGVIYVIVAISAALVVPVDTLAAAPAALLEVVRAGILPVPVGVMIILFALIAMTAITNTTLVAVVTQSRILYGMSRENIFPKMFRKLHSTRRSPWVALIFQGIVVAVLLSVGALVKLVNPELDIVATLANVTVVFLLFIYALVIVSALKLRGTEERPDTYRANTPLLYVGIVGNVVLLAYVIIDDPSSLLWVAGLLAVGFLLYLWEYFSKKRHGGSVGLPDADDMDDMEV</sequence>
<keyword evidence="8" id="KW-1185">Reference proteome</keyword>
<dbReference type="InterPro" id="IPR050367">
    <property type="entry name" value="APC_superfamily"/>
</dbReference>
<feature type="transmembrane region" description="Helical" evidence="6">
    <location>
        <begin position="26"/>
        <end position="48"/>
    </location>
</feature>
<dbReference type="InterPro" id="IPR002293">
    <property type="entry name" value="AA/rel_permease1"/>
</dbReference>
<feature type="transmembrane region" description="Helical" evidence="6">
    <location>
        <begin position="158"/>
        <end position="182"/>
    </location>
</feature>
<comment type="subcellular location">
    <subcellularLocation>
        <location evidence="1">Cell membrane</location>
        <topology evidence="1">Multi-pass membrane protein</topology>
    </subcellularLocation>
</comment>
<feature type="transmembrane region" description="Helical" evidence="6">
    <location>
        <begin position="370"/>
        <end position="391"/>
    </location>
</feature>
<dbReference type="Proteomes" id="UP001500051">
    <property type="component" value="Unassembled WGS sequence"/>
</dbReference>
<comment type="caution">
    <text evidence="7">The sequence shown here is derived from an EMBL/GenBank/DDBJ whole genome shotgun (WGS) entry which is preliminary data.</text>
</comment>
<name>A0ABP7CKA9_9ACTN</name>